<evidence type="ECO:0000313" key="3">
    <source>
        <dbReference type="Proteomes" id="UP000499080"/>
    </source>
</evidence>
<organism evidence="2 3">
    <name type="scientific">Araneus ventricosus</name>
    <name type="common">Orbweaver spider</name>
    <name type="synonym">Epeira ventricosa</name>
    <dbReference type="NCBI Taxonomy" id="182803"/>
    <lineage>
        <taxon>Eukaryota</taxon>
        <taxon>Metazoa</taxon>
        <taxon>Ecdysozoa</taxon>
        <taxon>Arthropoda</taxon>
        <taxon>Chelicerata</taxon>
        <taxon>Arachnida</taxon>
        <taxon>Araneae</taxon>
        <taxon>Araneomorphae</taxon>
        <taxon>Entelegynae</taxon>
        <taxon>Araneoidea</taxon>
        <taxon>Araneidae</taxon>
        <taxon>Araneus</taxon>
    </lineage>
</organism>
<name>A0A4Y2GBV3_ARAVE</name>
<comment type="caution">
    <text evidence="2">The sequence shown here is derived from an EMBL/GenBank/DDBJ whole genome shotgun (WGS) entry which is preliminary data.</text>
</comment>
<evidence type="ECO:0000313" key="1">
    <source>
        <dbReference type="EMBL" id="GBM51065.1"/>
    </source>
</evidence>
<dbReference type="EMBL" id="BGPR01177296">
    <property type="protein sequence ID" value="GBM51065.1"/>
    <property type="molecule type" value="Genomic_DNA"/>
</dbReference>
<dbReference type="Proteomes" id="UP000499080">
    <property type="component" value="Unassembled WGS sequence"/>
</dbReference>
<accession>A0A4Y2GBV3</accession>
<dbReference type="EMBL" id="BGPR01177299">
    <property type="protein sequence ID" value="GBM51073.1"/>
    <property type="molecule type" value="Genomic_DNA"/>
</dbReference>
<dbReference type="AlphaFoldDB" id="A0A4Y2GBV3"/>
<gene>
    <name evidence="1" type="ORF">AVEN_152147_1</name>
    <name evidence="2" type="ORF">AVEN_182554_1</name>
</gene>
<evidence type="ECO:0000313" key="2">
    <source>
        <dbReference type="EMBL" id="GBM51073.1"/>
    </source>
</evidence>
<keyword evidence="3" id="KW-1185">Reference proteome</keyword>
<protein>
    <submittedName>
        <fullName evidence="2">Uncharacterized protein</fullName>
    </submittedName>
</protein>
<sequence>MSDCNYDNMGGGEVYTHCARVVPNPEAVVGKGAVGDEIPASSALEVGVVLAGLRQLVEERLVADRTRPKALFVQQSQDAVVVLQNGQRVRALGI</sequence>
<proteinExistence type="predicted"/>
<reference evidence="2 3" key="1">
    <citation type="journal article" date="2019" name="Sci. Rep.">
        <title>Orb-weaving spider Araneus ventricosus genome elucidates the spidroin gene catalogue.</title>
        <authorList>
            <person name="Kono N."/>
            <person name="Nakamura H."/>
            <person name="Ohtoshi R."/>
            <person name="Moran D.A.P."/>
            <person name="Shinohara A."/>
            <person name="Yoshida Y."/>
            <person name="Fujiwara M."/>
            <person name="Mori M."/>
            <person name="Tomita M."/>
            <person name="Arakawa K."/>
        </authorList>
    </citation>
    <scope>NUCLEOTIDE SEQUENCE [LARGE SCALE GENOMIC DNA]</scope>
</reference>